<keyword evidence="2" id="KW-0805">Transcription regulation</keyword>
<dbReference type="AlphaFoldDB" id="A0A6L8M0S7"/>
<dbReference type="GO" id="GO:0000976">
    <property type="term" value="F:transcription cis-regulatory region binding"/>
    <property type="evidence" value="ECO:0007669"/>
    <property type="project" value="TreeGrafter"/>
</dbReference>
<proteinExistence type="inferred from homology"/>
<dbReference type="PANTHER" id="PTHR30126">
    <property type="entry name" value="HTH-TYPE TRANSCRIPTIONAL REGULATOR"/>
    <property type="match status" value="1"/>
</dbReference>
<evidence type="ECO:0000256" key="1">
    <source>
        <dbReference type="ARBA" id="ARBA00009437"/>
    </source>
</evidence>
<dbReference type="RefSeq" id="WP_160932803.1">
    <property type="nucleotide sequence ID" value="NZ_WWEU01000012.1"/>
</dbReference>
<name>A0A6L8M0S7_9VIBR</name>
<dbReference type="InterPro" id="IPR036388">
    <property type="entry name" value="WH-like_DNA-bd_sf"/>
</dbReference>
<organism evidence="5 6">
    <name type="scientific">Vibrio tetraodonis subsp. pristinus</name>
    <dbReference type="NCBI Taxonomy" id="2695891"/>
    <lineage>
        <taxon>Bacteria</taxon>
        <taxon>Pseudomonadati</taxon>
        <taxon>Pseudomonadota</taxon>
        <taxon>Gammaproteobacteria</taxon>
        <taxon>Vibrionales</taxon>
        <taxon>Vibrionaceae</taxon>
        <taxon>Vibrio</taxon>
    </lineage>
</organism>
<evidence type="ECO:0000259" key="4">
    <source>
        <dbReference type="PROSITE" id="PS50931"/>
    </source>
</evidence>
<dbReference type="Pfam" id="PF00126">
    <property type="entry name" value="HTH_1"/>
    <property type="match status" value="1"/>
</dbReference>
<dbReference type="Proteomes" id="UP000478571">
    <property type="component" value="Unassembled WGS sequence"/>
</dbReference>
<gene>
    <name evidence="5" type="ORF">GTG28_19575</name>
</gene>
<dbReference type="PROSITE" id="PS50931">
    <property type="entry name" value="HTH_LYSR"/>
    <property type="match status" value="1"/>
</dbReference>
<comment type="caution">
    <text evidence="5">The sequence shown here is derived from an EMBL/GenBank/DDBJ whole genome shotgun (WGS) entry which is preliminary data.</text>
</comment>
<sequence>MRSQLINIVIFITLYEKGNFRKTSSELGVSLGTISKSIKSLEEDSPSPLFIKSNGDFKPTTYAHTLYGHLSTTHKDLLNKYNLFKSITRHINVLIPPQIASYNLVDSLVKFNNEFNTQLIVNEGIRPESYEAAYTSLIIGELDFMLDVSPNHSSSFVSQRIGTYPIKLLASKKYHDSISVRRLTKDMQFAKYTWLGKTGSFIHEYMGIPPDSQVGFITQSAANYFEVIKKTPFIGCCTTSKALELGNDYVYDTEAFMELELYFVTTKSALSNKPVVKWFYDNFKDGSQLQFSREV</sequence>
<accession>A0A6L8M0S7</accession>
<keyword evidence="6" id="KW-1185">Reference proteome</keyword>
<dbReference type="PANTHER" id="PTHR30126:SF39">
    <property type="entry name" value="HTH-TYPE TRANSCRIPTIONAL REGULATOR CYSL"/>
    <property type="match status" value="1"/>
</dbReference>
<evidence type="ECO:0000313" key="5">
    <source>
        <dbReference type="EMBL" id="MYM61413.1"/>
    </source>
</evidence>
<dbReference type="InterPro" id="IPR036390">
    <property type="entry name" value="WH_DNA-bd_sf"/>
</dbReference>
<protein>
    <submittedName>
        <fullName evidence="5">LysR family transcriptional regulator</fullName>
    </submittedName>
</protein>
<evidence type="ECO:0000256" key="2">
    <source>
        <dbReference type="ARBA" id="ARBA00023015"/>
    </source>
</evidence>
<dbReference type="InterPro" id="IPR000847">
    <property type="entry name" value="LysR_HTH_N"/>
</dbReference>
<feature type="domain" description="HTH lysR-type" evidence="4">
    <location>
        <begin position="1"/>
        <end position="60"/>
    </location>
</feature>
<dbReference type="SUPFAM" id="SSF46785">
    <property type="entry name" value="Winged helix' DNA-binding domain"/>
    <property type="match status" value="1"/>
</dbReference>
<comment type="similarity">
    <text evidence="1">Belongs to the LysR transcriptional regulatory family.</text>
</comment>
<keyword evidence="3" id="KW-0804">Transcription</keyword>
<evidence type="ECO:0000313" key="6">
    <source>
        <dbReference type="Proteomes" id="UP000478571"/>
    </source>
</evidence>
<dbReference type="SUPFAM" id="SSF53850">
    <property type="entry name" value="Periplasmic binding protein-like II"/>
    <property type="match status" value="1"/>
</dbReference>
<dbReference type="EMBL" id="WWEU01000012">
    <property type="protein sequence ID" value="MYM61413.1"/>
    <property type="molecule type" value="Genomic_DNA"/>
</dbReference>
<dbReference type="Gene3D" id="1.10.10.10">
    <property type="entry name" value="Winged helix-like DNA-binding domain superfamily/Winged helix DNA-binding domain"/>
    <property type="match status" value="1"/>
</dbReference>
<evidence type="ECO:0000256" key="3">
    <source>
        <dbReference type="ARBA" id="ARBA00023163"/>
    </source>
</evidence>
<reference evidence="5 6" key="1">
    <citation type="submission" date="2020-01" db="EMBL/GenBank/DDBJ databases">
        <title>Draft Genome Sequence of Vibrio sp. strain OCN044, Isolated from a Healthy Coral at Palmyra Atoll.</title>
        <authorList>
            <person name="Videau P."/>
            <person name="Loughran R."/>
            <person name="Esquivel A."/>
            <person name="Deadmond M."/>
            <person name="Paddock B.E."/>
            <person name="Saw J.H."/>
            <person name="Ushijima B."/>
        </authorList>
    </citation>
    <scope>NUCLEOTIDE SEQUENCE [LARGE SCALE GENOMIC DNA]</scope>
    <source>
        <strain evidence="5 6">OCN044</strain>
    </source>
</reference>
<dbReference type="GO" id="GO:0003700">
    <property type="term" value="F:DNA-binding transcription factor activity"/>
    <property type="evidence" value="ECO:0007669"/>
    <property type="project" value="InterPro"/>
</dbReference>